<dbReference type="PROSITE" id="PS51711">
    <property type="entry name" value="G_FEOB"/>
    <property type="match status" value="1"/>
</dbReference>
<evidence type="ECO:0000313" key="3">
    <source>
        <dbReference type="Proteomes" id="UP000294919"/>
    </source>
</evidence>
<dbReference type="FunFam" id="3.40.50.300:FF:000969">
    <property type="entry name" value="Ferrous iron transporter B"/>
    <property type="match status" value="1"/>
</dbReference>
<dbReference type="InterPro" id="IPR041069">
    <property type="entry name" value="FeoB_Cyto"/>
</dbReference>
<dbReference type="Gene3D" id="1.10.287.1770">
    <property type="match status" value="1"/>
</dbReference>
<dbReference type="AlphaFoldDB" id="A0A4R2KYT2"/>
<keyword evidence="3" id="KW-1185">Reference proteome</keyword>
<dbReference type="InterPro" id="IPR027417">
    <property type="entry name" value="P-loop_NTPase"/>
</dbReference>
<dbReference type="GO" id="GO:0005886">
    <property type="term" value="C:plasma membrane"/>
    <property type="evidence" value="ECO:0007669"/>
    <property type="project" value="TreeGrafter"/>
</dbReference>
<dbReference type="OrthoDB" id="9809127at2"/>
<name>A0A4R2KYT2_9FIRM</name>
<dbReference type="RefSeq" id="WP_132243763.1">
    <property type="nucleotide sequence ID" value="NZ_SLWV01000005.1"/>
</dbReference>
<dbReference type="CDD" id="cd01879">
    <property type="entry name" value="FeoB"/>
    <property type="match status" value="1"/>
</dbReference>
<dbReference type="InterPro" id="IPR030389">
    <property type="entry name" value="G_FEOB_dom"/>
</dbReference>
<proteinExistence type="predicted"/>
<dbReference type="PANTHER" id="PTHR43185">
    <property type="entry name" value="FERROUS IRON TRANSPORT PROTEIN B"/>
    <property type="match status" value="1"/>
</dbReference>
<evidence type="ECO:0000313" key="2">
    <source>
        <dbReference type="EMBL" id="TCO78067.1"/>
    </source>
</evidence>
<dbReference type="Pfam" id="PF17910">
    <property type="entry name" value="FeoB_Cyto"/>
    <property type="match status" value="1"/>
</dbReference>
<gene>
    <name evidence="2" type="ORF">EV214_105166</name>
</gene>
<dbReference type="GO" id="GO:0015093">
    <property type="term" value="F:ferrous iron transmembrane transporter activity"/>
    <property type="evidence" value="ECO:0007669"/>
    <property type="project" value="TreeGrafter"/>
</dbReference>
<dbReference type="InterPro" id="IPR050860">
    <property type="entry name" value="FeoB_GTPase"/>
</dbReference>
<dbReference type="PANTHER" id="PTHR43185:SF1">
    <property type="entry name" value="FE(2+) TRANSPORTER FEOB"/>
    <property type="match status" value="1"/>
</dbReference>
<comment type="caution">
    <text evidence="2">The sequence shown here is derived from an EMBL/GenBank/DDBJ whole genome shotgun (WGS) entry which is preliminary data.</text>
</comment>
<organism evidence="2 3">
    <name type="scientific">Marinisporobacter balticus</name>
    <dbReference type="NCBI Taxonomy" id="2018667"/>
    <lineage>
        <taxon>Bacteria</taxon>
        <taxon>Bacillati</taxon>
        <taxon>Bacillota</taxon>
        <taxon>Clostridia</taxon>
        <taxon>Peptostreptococcales</taxon>
        <taxon>Thermotaleaceae</taxon>
        <taxon>Marinisporobacter</taxon>
    </lineage>
</organism>
<dbReference type="SUPFAM" id="SSF52540">
    <property type="entry name" value="P-loop containing nucleoside triphosphate hydrolases"/>
    <property type="match status" value="1"/>
</dbReference>
<dbReference type="GO" id="GO:0005525">
    <property type="term" value="F:GTP binding"/>
    <property type="evidence" value="ECO:0007669"/>
    <property type="project" value="InterPro"/>
</dbReference>
<reference evidence="2 3" key="1">
    <citation type="submission" date="2019-03" db="EMBL/GenBank/DDBJ databases">
        <title>Genomic Encyclopedia of Type Strains, Phase IV (KMG-IV): sequencing the most valuable type-strain genomes for metagenomic binning, comparative biology and taxonomic classification.</title>
        <authorList>
            <person name="Goeker M."/>
        </authorList>
    </citation>
    <scope>NUCLEOTIDE SEQUENCE [LARGE SCALE GENOMIC DNA]</scope>
    <source>
        <strain evidence="2 3">DSM 102940</strain>
    </source>
</reference>
<dbReference type="Gene3D" id="3.40.50.300">
    <property type="entry name" value="P-loop containing nucleotide triphosphate hydrolases"/>
    <property type="match status" value="1"/>
</dbReference>
<evidence type="ECO:0000259" key="1">
    <source>
        <dbReference type="PROSITE" id="PS51711"/>
    </source>
</evidence>
<sequence>MGLTCQSCGKALLNDKFNIKLGNHEAFVIALAGNPNVGKSTVFNALTGLKQHTGNWPGKTVTNARGHYTHKDKEFMLVDLPGTYSLLANSVEEQVARDFICFGKPNATVVVVDATCLERNLNLVLQVMELTDHVVLCVNLMDEARRKGISVDLDTLQKSLGIPVVGTTARSGEGLTNLMDEVHDISLGLKITSPKNINYSKDIEEEIKGLVPKLENIFGNTLNPRWVALRLLEGDQTLLDSIHQFLYTEIYSNKDTEVACFYE</sequence>
<dbReference type="Proteomes" id="UP000294919">
    <property type="component" value="Unassembled WGS sequence"/>
</dbReference>
<dbReference type="EMBL" id="SLWV01000005">
    <property type="protein sequence ID" value="TCO78067.1"/>
    <property type="molecule type" value="Genomic_DNA"/>
</dbReference>
<accession>A0A4R2KYT2</accession>
<protein>
    <submittedName>
        <fullName evidence="2">Ferrous iron transport protein B</fullName>
    </submittedName>
</protein>
<feature type="domain" description="FeoB-type G" evidence="1">
    <location>
        <begin position="26"/>
        <end position="188"/>
    </location>
</feature>
<dbReference type="Pfam" id="PF02421">
    <property type="entry name" value="FeoB_N"/>
    <property type="match status" value="1"/>
</dbReference>